<gene>
    <name evidence="1" type="ORF">FTO68_09910</name>
</gene>
<dbReference type="EMBL" id="VOTZ01000024">
    <property type="protein sequence ID" value="MCQ1539294.1"/>
    <property type="molecule type" value="Genomic_DNA"/>
</dbReference>
<dbReference type="AlphaFoldDB" id="A0ABD4TNE6"/>
<reference evidence="1 2" key="1">
    <citation type="submission" date="2019-08" db="EMBL/GenBank/DDBJ databases">
        <authorList>
            <person name="Chen S.-C."/>
            <person name="Lai M.-C."/>
            <person name="You Y.-T."/>
        </authorList>
    </citation>
    <scope>NUCLEOTIDE SEQUENCE [LARGE SCALE GENOMIC DNA]</scope>
    <source>
        <strain evidence="1 2">P2F9704a</strain>
    </source>
</reference>
<proteinExistence type="predicted"/>
<accession>A0ABD4TNE6</accession>
<name>A0ABD4TNE6_9EURY</name>
<dbReference type="PROSITE" id="PS51257">
    <property type="entry name" value="PROKAR_LIPOPROTEIN"/>
    <property type="match status" value="1"/>
</dbReference>
<evidence type="ECO:0008006" key="3">
    <source>
        <dbReference type="Google" id="ProtNLM"/>
    </source>
</evidence>
<comment type="caution">
    <text evidence="1">The sequence shown here is derived from an EMBL/GenBank/DDBJ whole genome shotgun (WGS) entry which is preliminary data.</text>
</comment>
<evidence type="ECO:0000313" key="2">
    <source>
        <dbReference type="Proteomes" id="UP001524383"/>
    </source>
</evidence>
<keyword evidence="2" id="KW-1185">Reference proteome</keyword>
<dbReference type="RefSeq" id="WP_255333260.1">
    <property type="nucleotide sequence ID" value="NZ_VOTZ01000024.1"/>
</dbReference>
<protein>
    <recommendedName>
        <fullName evidence="3">Lipoprotein</fullName>
    </recommendedName>
</protein>
<dbReference type="Proteomes" id="UP001524383">
    <property type="component" value="Unassembled WGS sequence"/>
</dbReference>
<organism evidence="1 2">
    <name type="scientific">Methanocalculus taiwanensis</name>
    <dbReference type="NCBI Taxonomy" id="106207"/>
    <lineage>
        <taxon>Archaea</taxon>
        <taxon>Methanobacteriati</taxon>
        <taxon>Methanobacteriota</taxon>
        <taxon>Stenosarchaea group</taxon>
        <taxon>Methanomicrobia</taxon>
        <taxon>Methanomicrobiales</taxon>
        <taxon>Methanocalculaceae</taxon>
        <taxon>Methanocalculus</taxon>
    </lineage>
</organism>
<evidence type="ECO:0000313" key="1">
    <source>
        <dbReference type="EMBL" id="MCQ1539294.1"/>
    </source>
</evidence>
<sequence>MKWYLISLSLLLLLTAGCVSEAEPAPSGSSLAGVWVHDYSYPVFLFQFYSNGYANIAFLSVEDPDRPGYAHVVTGRWEESPDVLAITYTAPLSGNVVTLHLKKSGDYLVLAGATDANGSSLDIQELEGIRFIRGESYSAPLMGDYRINLI</sequence>